<keyword evidence="2" id="KW-1185">Reference proteome</keyword>
<name>A0A9N9KII5_9GLOM</name>
<dbReference type="EMBL" id="CAJVPY010072137">
    <property type="protein sequence ID" value="CAG8828854.1"/>
    <property type="molecule type" value="Genomic_DNA"/>
</dbReference>
<gene>
    <name evidence="1" type="ORF">DERYTH_LOCUS28568</name>
</gene>
<sequence>LSATDWPVQLFKSSRLVTITDVDSSTRTPYHEHCTALWIPASVSICETSLCQLRTHRPVATIQPSRLKKFGQFAKSWLKAKPFW</sequence>
<dbReference type="Proteomes" id="UP000789405">
    <property type="component" value="Unassembled WGS sequence"/>
</dbReference>
<accession>A0A9N9KII5</accession>
<dbReference type="AlphaFoldDB" id="A0A9N9KII5"/>
<organism evidence="1 2">
    <name type="scientific">Dentiscutata erythropus</name>
    <dbReference type="NCBI Taxonomy" id="1348616"/>
    <lineage>
        <taxon>Eukaryota</taxon>
        <taxon>Fungi</taxon>
        <taxon>Fungi incertae sedis</taxon>
        <taxon>Mucoromycota</taxon>
        <taxon>Glomeromycotina</taxon>
        <taxon>Glomeromycetes</taxon>
        <taxon>Diversisporales</taxon>
        <taxon>Gigasporaceae</taxon>
        <taxon>Dentiscutata</taxon>
    </lineage>
</organism>
<reference evidence="1" key="1">
    <citation type="submission" date="2021-06" db="EMBL/GenBank/DDBJ databases">
        <authorList>
            <person name="Kallberg Y."/>
            <person name="Tangrot J."/>
            <person name="Rosling A."/>
        </authorList>
    </citation>
    <scope>NUCLEOTIDE SEQUENCE</scope>
    <source>
        <strain evidence="1">MA453B</strain>
    </source>
</reference>
<comment type="caution">
    <text evidence="1">The sequence shown here is derived from an EMBL/GenBank/DDBJ whole genome shotgun (WGS) entry which is preliminary data.</text>
</comment>
<feature type="non-terminal residue" evidence="1">
    <location>
        <position position="1"/>
    </location>
</feature>
<proteinExistence type="predicted"/>
<protein>
    <submittedName>
        <fullName evidence="1">22153_t:CDS:1</fullName>
    </submittedName>
</protein>
<evidence type="ECO:0000313" key="1">
    <source>
        <dbReference type="EMBL" id="CAG8828854.1"/>
    </source>
</evidence>
<evidence type="ECO:0000313" key="2">
    <source>
        <dbReference type="Proteomes" id="UP000789405"/>
    </source>
</evidence>
<feature type="non-terminal residue" evidence="1">
    <location>
        <position position="84"/>
    </location>
</feature>